<keyword evidence="8" id="KW-1185">Reference proteome</keyword>
<dbReference type="Pfam" id="PF05128">
    <property type="entry name" value="DUF697"/>
    <property type="match status" value="1"/>
</dbReference>
<evidence type="ECO:0000313" key="7">
    <source>
        <dbReference type="EMBL" id="MFC7248206.1"/>
    </source>
</evidence>
<sequence>MGKLNAAIDSEFSKLGELNLMILGRVGAGKTTLVNTVFGAELGVTGVGGRSVTQHIDLHRPEGSLVGIFDTRGLEMGPYSEDILREIRELVTETKAGKAHPVHAIWYVVNFADSRFEEMQETFVRELGDSGLPVILVMSKVPLLPGGGAIAPEALEFGKKIEDLDLPLSPSNRVVFTSAIATPWWPAHGVAELINLTAEVLPEASRRTLEALQKYDLAHKRKKAWATIGTAATAAAGIGAVPIPLADAPFIAATQITMIGTIAVQYGLNLPKKRIAALVAAALGPGAATLIGRYAATGLIKLVPGVGSVAGALFNSSTAAMLTVAMGRAWMEVCESLQSEDGTVPQEVDIDDLKRRFADAFQRVKDDDAGNKQPGLAA</sequence>
<dbReference type="InterPro" id="IPR021147">
    <property type="entry name" value="DUF697"/>
</dbReference>
<feature type="transmembrane region" description="Helical" evidence="5">
    <location>
        <begin position="224"/>
        <end position="243"/>
    </location>
</feature>
<dbReference type="Pfam" id="PF01926">
    <property type="entry name" value="MMR_HSR1"/>
    <property type="match status" value="1"/>
</dbReference>
<keyword evidence="4 5" id="KW-0472">Membrane</keyword>
<evidence type="ECO:0000313" key="8">
    <source>
        <dbReference type="Proteomes" id="UP001596392"/>
    </source>
</evidence>
<evidence type="ECO:0000256" key="4">
    <source>
        <dbReference type="ARBA" id="ARBA00023136"/>
    </source>
</evidence>
<evidence type="ECO:0000256" key="3">
    <source>
        <dbReference type="ARBA" id="ARBA00022989"/>
    </source>
</evidence>
<protein>
    <submittedName>
        <fullName evidence="7">YcjF family protein</fullName>
    </submittedName>
</protein>
<evidence type="ECO:0000256" key="1">
    <source>
        <dbReference type="ARBA" id="ARBA00004141"/>
    </source>
</evidence>
<dbReference type="RefSeq" id="WP_376810869.1">
    <property type="nucleotide sequence ID" value="NZ_JBHTAC010000094.1"/>
</dbReference>
<dbReference type="SUPFAM" id="SSF52540">
    <property type="entry name" value="P-loop containing nucleoside triphosphate hydrolases"/>
    <property type="match status" value="1"/>
</dbReference>
<evidence type="ECO:0000259" key="6">
    <source>
        <dbReference type="Pfam" id="PF01926"/>
    </source>
</evidence>
<feature type="transmembrane region" description="Helical" evidence="5">
    <location>
        <begin position="249"/>
        <end position="268"/>
    </location>
</feature>
<keyword evidence="2 5" id="KW-0812">Transmembrane</keyword>
<dbReference type="InterPro" id="IPR006073">
    <property type="entry name" value="GTP-bd"/>
</dbReference>
<proteinExistence type="predicted"/>
<accession>A0ABW2H7F1</accession>
<evidence type="ECO:0000256" key="5">
    <source>
        <dbReference type="SAM" id="Phobius"/>
    </source>
</evidence>
<gene>
    <name evidence="7" type="ORF">ACFQO7_37600</name>
</gene>
<comment type="caution">
    <text evidence="7">The sequence shown here is derived from an EMBL/GenBank/DDBJ whole genome shotgun (WGS) entry which is preliminary data.</text>
</comment>
<reference evidence="8" key="1">
    <citation type="journal article" date="2019" name="Int. J. Syst. Evol. Microbiol.">
        <title>The Global Catalogue of Microorganisms (GCM) 10K type strain sequencing project: providing services to taxonomists for standard genome sequencing and annotation.</title>
        <authorList>
            <consortium name="The Broad Institute Genomics Platform"/>
            <consortium name="The Broad Institute Genome Sequencing Center for Infectious Disease"/>
            <person name="Wu L."/>
            <person name="Ma J."/>
        </authorList>
    </citation>
    <scope>NUCLEOTIDE SEQUENCE [LARGE SCALE GENOMIC DNA]</scope>
    <source>
        <strain evidence="8">CGMCC 1.9106</strain>
    </source>
</reference>
<comment type="subcellular location">
    <subcellularLocation>
        <location evidence="1">Membrane</location>
        <topology evidence="1">Multi-pass membrane protein</topology>
    </subcellularLocation>
</comment>
<feature type="transmembrane region" description="Helical" evidence="5">
    <location>
        <begin position="275"/>
        <end position="296"/>
    </location>
</feature>
<dbReference type="Gene3D" id="3.40.50.300">
    <property type="entry name" value="P-loop containing nucleotide triphosphate hydrolases"/>
    <property type="match status" value="1"/>
</dbReference>
<dbReference type="CDD" id="cd00882">
    <property type="entry name" value="Ras_like_GTPase"/>
    <property type="match status" value="1"/>
</dbReference>
<organism evidence="7 8">
    <name type="scientific">Catellatospora aurea</name>
    <dbReference type="NCBI Taxonomy" id="1337874"/>
    <lineage>
        <taxon>Bacteria</taxon>
        <taxon>Bacillati</taxon>
        <taxon>Actinomycetota</taxon>
        <taxon>Actinomycetes</taxon>
        <taxon>Micromonosporales</taxon>
        <taxon>Micromonosporaceae</taxon>
        <taxon>Catellatospora</taxon>
    </lineage>
</organism>
<feature type="transmembrane region" description="Helical" evidence="5">
    <location>
        <begin position="302"/>
        <end position="322"/>
    </location>
</feature>
<keyword evidence="3 5" id="KW-1133">Transmembrane helix</keyword>
<dbReference type="InterPro" id="IPR027417">
    <property type="entry name" value="P-loop_NTPase"/>
</dbReference>
<dbReference type="Proteomes" id="UP001596392">
    <property type="component" value="Unassembled WGS sequence"/>
</dbReference>
<feature type="domain" description="G" evidence="6">
    <location>
        <begin position="20"/>
        <end position="140"/>
    </location>
</feature>
<name>A0ABW2H7F1_9ACTN</name>
<evidence type="ECO:0000256" key="2">
    <source>
        <dbReference type="ARBA" id="ARBA00022692"/>
    </source>
</evidence>
<dbReference type="EMBL" id="JBHTAC010000094">
    <property type="protein sequence ID" value="MFC7248206.1"/>
    <property type="molecule type" value="Genomic_DNA"/>
</dbReference>